<dbReference type="Proteomes" id="UP000054630">
    <property type="component" value="Unassembled WGS sequence"/>
</dbReference>
<dbReference type="AlphaFoldDB" id="A0A0V0SJY1"/>
<reference evidence="1 2" key="1">
    <citation type="submission" date="2015-01" db="EMBL/GenBank/DDBJ databases">
        <title>Evolution of Trichinella species and genotypes.</title>
        <authorList>
            <person name="Korhonen P.K."/>
            <person name="Edoardo P."/>
            <person name="Giuseppe L.R."/>
            <person name="Gasser R.B."/>
        </authorList>
    </citation>
    <scope>NUCLEOTIDE SEQUENCE [LARGE SCALE GENOMIC DNA]</scope>
    <source>
        <strain evidence="1">ISS37</strain>
    </source>
</reference>
<name>A0A0V0SJY1_9BILA</name>
<accession>A0A0V0SJY1</accession>
<protein>
    <submittedName>
        <fullName evidence="1">Uncharacterized protein</fullName>
    </submittedName>
</protein>
<feature type="non-terminal residue" evidence="1">
    <location>
        <position position="218"/>
    </location>
</feature>
<sequence>MDVKAFPSRPSVPLLITNSIITSLAELFATSFRSGQRSQSCSHQFVLDVASQTSVIGYVKCAHFIHDSITLTRSEFDLVPFATRVRMDVKAFPSRPSVPLLITNSIFLSLWTPCLVMFTSVCSKCGITNILAADATLKLFPMVLSFFLSRKIRNHVDKYVITKHYYQLMPLCLATIKCFQDLSLVLDSESFRVKGNMAKLRPRLCLRQNSENFEFFKI</sequence>
<keyword evidence="2" id="KW-1185">Reference proteome</keyword>
<gene>
    <name evidence="1" type="ORF">T07_14549</name>
</gene>
<proteinExistence type="predicted"/>
<organism evidence="1 2">
    <name type="scientific">Trichinella nelsoni</name>
    <dbReference type="NCBI Taxonomy" id="6336"/>
    <lineage>
        <taxon>Eukaryota</taxon>
        <taxon>Metazoa</taxon>
        <taxon>Ecdysozoa</taxon>
        <taxon>Nematoda</taxon>
        <taxon>Enoplea</taxon>
        <taxon>Dorylaimia</taxon>
        <taxon>Trichinellida</taxon>
        <taxon>Trichinellidae</taxon>
        <taxon>Trichinella</taxon>
    </lineage>
</organism>
<comment type="caution">
    <text evidence="1">The sequence shown here is derived from an EMBL/GenBank/DDBJ whole genome shotgun (WGS) entry which is preliminary data.</text>
</comment>
<evidence type="ECO:0000313" key="2">
    <source>
        <dbReference type="Proteomes" id="UP000054630"/>
    </source>
</evidence>
<dbReference type="EMBL" id="JYDL01000005">
    <property type="protein sequence ID" value="KRX26977.1"/>
    <property type="molecule type" value="Genomic_DNA"/>
</dbReference>
<evidence type="ECO:0000313" key="1">
    <source>
        <dbReference type="EMBL" id="KRX26977.1"/>
    </source>
</evidence>